<evidence type="ECO:0000256" key="12">
    <source>
        <dbReference type="ARBA" id="ARBA00022932"/>
    </source>
</evidence>
<evidence type="ECO:0000256" key="11">
    <source>
        <dbReference type="ARBA" id="ARBA00022842"/>
    </source>
</evidence>
<keyword evidence="6 19" id="KW-0235">DNA replication</keyword>
<evidence type="ECO:0000256" key="8">
    <source>
        <dbReference type="ARBA" id="ARBA00022723"/>
    </source>
</evidence>
<proteinExistence type="predicted"/>
<feature type="binding site" evidence="18">
    <location>
        <position position="166"/>
    </location>
    <ligand>
        <name>a divalent metal cation</name>
        <dbReference type="ChEBI" id="CHEBI:60240"/>
        <label>1</label>
        <note>catalytic</note>
    </ligand>
</feature>
<evidence type="ECO:0000256" key="10">
    <source>
        <dbReference type="ARBA" id="ARBA00022839"/>
    </source>
</evidence>
<dbReference type="NCBIfam" id="NF004316">
    <property type="entry name" value="PRK05711.1"/>
    <property type="match status" value="1"/>
</dbReference>
<feature type="binding site" evidence="18">
    <location>
        <position position="12"/>
    </location>
    <ligand>
        <name>a divalent metal cation</name>
        <dbReference type="ChEBI" id="CHEBI:60240"/>
        <label>1</label>
        <note>catalytic</note>
    </ligand>
</feature>
<dbReference type="GO" id="GO:0005829">
    <property type="term" value="C:cytosol"/>
    <property type="evidence" value="ECO:0007669"/>
    <property type="project" value="TreeGrafter"/>
</dbReference>
<keyword evidence="13 18" id="KW-0464">Manganese</keyword>
<dbReference type="EC" id="2.7.7.7" evidence="2 19"/>
<keyword evidence="10 19" id="KW-0269">Exonuclease</keyword>
<evidence type="ECO:0000256" key="13">
    <source>
        <dbReference type="ARBA" id="ARBA00023211"/>
    </source>
</evidence>
<dbReference type="InterPro" id="IPR036397">
    <property type="entry name" value="RNaseH_sf"/>
</dbReference>
<evidence type="ECO:0000256" key="3">
    <source>
        <dbReference type="ARBA" id="ARBA00020352"/>
    </source>
</evidence>
<dbReference type="InterPro" id="IPR006054">
    <property type="entry name" value="DnaQ"/>
</dbReference>
<evidence type="ECO:0000313" key="22">
    <source>
        <dbReference type="Proteomes" id="UP000298636"/>
    </source>
</evidence>
<dbReference type="CDD" id="cd06131">
    <property type="entry name" value="DNA_pol_III_epsilon_Ecoli_like"/>
    <property type="match status" value="1"/>
</dbReference>
<name>A0A4D6YKH4_9GAMM</name>
<dbReference type="RefSeq" id="WP_158351745.1">
    <property type="nucleotide sequence ID" value="NZ_CP032998.1"/>
</dbReference>
<keyword evidence="7 19" id="KW-0540">Nuclease</keyword>
<comment type="cofactor">
    <cofactor evidence="1 19">
        <name>Mn(2+)</name>
        <dbReference type="ChEBI" id="CHEBI:29035"/>
    </cofactor>
</comment>
<evidence type="ECO:0000256" key="17">
    <source>
        <dbReference type="PIRSR" id="PIRSR606309-2"/>
    </source>
</evidence>
<dbReference type="Proteomes" id="UP000298636">
    <property type="component" value="Chromosome"/>
</dbReference>
<evidence type="ECO:0000259" key="20">
    <source>
        <dbReference type="SMART" id="SM00479"/>
    </source>
</evidence>
<dbReference type="SUPFAM" id="SSF53098">
    <property type="entry name" value="Ribonuclease H-like"/>
    <property type="match status" value="1"/>
</dbReference>
<feature type="binding site" evidence="18">
    <location>
        <position position="14"/>
    </location>
    <ligand>
        <name>a divalent metal cation</name>
        <dbReference type="ChEBI" id="CHEBI:60240"/>
        <label>1</label>
        <note>catalytic</note>
    </ligand>
</feature>
<evidence type="ECO:0000313" key="21">
    <source>
        <dbReference type="EMBL" id="QCI26340.1"/>
    </source>
</evidence>
<comment type="subunit">
    <text evidence="15">The DNA polymerase holoenzyme is a complex that contains 10 different types of subunits. These subunits are organized into 3 functionally essential subassemblies: the pol III core, the beta sliding clamp processivity factor and the clamp-loading complex. The pol III core (subunits alpha,epsilon and theta) contains the polymerase and the 3'-5' exonuclease proofreading activities. The polymerase is tethered to the template via the sliding clamp processivity factor. The clamp-loading complex assembles the beta processivity factor onto the primer template and plays a central role in the organization and communication at the replication fork. This complex contains delta, delta', psi and chi, and copies of either or both of two different DnaX proteins, gamma and tau. The composition of the holoenzyme is, therefore: (alpha,epsilon,theta)[2]-(gamma/tau)[3]-delta,delta', psi,chi-beta[4].</text>
</comment>
<feature type="active site" description="Proton acceptor" evidence="16">
    <location>
        <position position="161"/>
    </location>
</feature>
<dbReference type="InterPro" id="IPR012337">
    <property type="entry name" value="RNaseH-like_sf"/>
</dbReference>
<dbReference type="Gene3D" id="3.30.420.10">
    <property type="entry name" value="Ribonuclease H-like superfamily/Ribonuclease H"/>
    <property type="match status" value="1"/>
</dbReference>
<keyword evidence="11 18" id="KW-0460">Magnesium</keyword>
<evidence type="ECO:0000256" key="2">
    <source>
        <dbReference type="ARBA" id="ARBA00012417"/>
    </source>
</evidence>
<dbReference type="FunFam" id="3.30.420.10:FF:000012">
    <property type="entry name" value="DNA polymerase III subunit epsilon"/>
    <property type="match status" value="1"/>
</dbReference>
<comment type="catalytic activity">
    <reaction evidence="14 19">
        <text>DNA(n) + a 2'-deoxyribonucleoside 5'-triphosphate = DNA(n+1) + diphosphate</text>
        <dbReference type="Rhea" id="RHEA:22508"/>
        <dbReference type="Rhea" id="RHEA-COMP:17339"/>
        <dbReference type="Rhea" id="RHEA-COMP:17340"/>
        <dbReference type="ChEBI" id="CHEBI:33019"/>
        <dbReference type="ChEBI" id="CHEBI:61560"/>
        <dbReference type="ChEBI" id="CHEBI:173112"/>
        <dbReference type="EC" id="2.7.7.7"/>
    </reaction>
</comment>
<keyword evidence="22" id="KW-1185">Reference proteome</keyword>
<evidence type="ECO:0000256" key="1">
    <source>
        <dbReference type="ARBA" id="ARBA00001936"/>
    </source>
</evidence>
<feature type="domain" description="Exonuclease" evidence="20">
    <location>
        <begin position="7"/>
        <end position="183"/>
    </location>
</feature>
<evidence type="ECO:0000256" key="14">
    <source>
        <dbReference type="ARBA" id="ARBA00049244"/>
    </source>
</evidence>
<evidence type="ECO:0000256" key="18">
    <source>
        <dbReference type="PIRSR" id="PIRSR606309-3"/>
    </source>
</evidence>
<keyword evidence="4 19" id="KW-0808">Transferase</keyword>
<dbReference type="GO" id="GO:0008408">
    <property type="term" value="F:3'-5' exonuclease activity"/>
    <property type="evidence" value="ECO:0007669"/>
    <property type="project" value="TreeGrafter"/>
</dbReference>
<evidence type="ECO:0000256" key="15">
    <source>
        <dbReference type="ARBA" id="ARBA00065841"/>
    </source>
</evidence>
<dbReference type="InterPro" id="IPR006309">
    <property type="entry name" value="DnaQ_proteo"/>
</dbReference>
<evidence type="ECO:0000256" key="6">
    <source>
        <dbReference type="ARBA" id="ARBA00022705"/>
    </source>
</evidence>
<dbReference type="Pfam" id="PF00929">
    <property type="entry name" value="RNase_T"/>
    <property type="match status" value="1"/>
</dbReference>
<dbReference type="OrthoDB" id="9804290at2"/>
<reference evidence="21 22" key="1">
    <citation type="submission" date="2018-10" db="EMBL/GenBank/DDBJ databases">
        <title>Comparative functional genomics of the obligate endosymbiont Buchnera aphidicola.</title>
        <authorList>
            <person name="Chong R.A."/>
        </authorList>
    </citation>
    <scope>NUCLEOTIDE SEQUENCE [LARGE SCALE GENOMIC DNA]</scope>
    <source>
        <strain evidence="21 22">Ssp</strain>
    </source>
</reference>
<dbReference type="PANTHER" id="PTHR30231">
    <property type="entry name" value="DNA POLYMERASE III SUBUNIT EPSILON"/>
    <property type="match status" value="1"/>
</dbReference>
<feature type="binding site" evidence="17">
    <location>
        <position position="166"/>
    </location>
    <ligand>
        <name>substrate</name>
    </ligand>
</feature>
<dbReference type="GO" id="GO:0003677">
    <property type="term" value="F:DNA binding"/>
    <property type="evidence" value="ECO:0007669"/>
    <property type="project" value="InterPro"/>
</dbReference>
<dbReference type="GO" id="GO:0003887">
    <property type="term" value="F:DNA-directed DNA polymerase activity"/>
    <property type="evidence" value="ECO:0007669"/>
    <property type="project" value="UniProtKB-KW"/>
</dbReference>
<dbReference type="NCBIfam" id="TIGR01406">
    <property type="entry name" value="dnaQ_proteo"/>
    <property type="match status" value="1"/>
</dbReference>
<evidence type="ECO:0000256" key="5">
    <source>
        <dbReference type="ARBA" id="ARBA00022695"/>
    </source>
</evidence>
<dbReference type="PANTHER" id="PTHR30231:SF41">
    <property type="entry name" value="DNA POLYMERASE III SUBUNIT EPSILON"/>
    <property type="match status" value="1"/>
</dbReference>
<dbReference type="EMBL" id="CP032998">
    <property type="protein sequence ID" value="QCI26340.1"/>
    <property type="molecule type" value="Genomic_DNA"/>
</dbReference>
<evidence type="ECO:0000256" key="9">
    <source>
        <dbReference type="ARBA" id="ARBA00022801"/>
    </source>
</evidence>
<sequence>MIVNYDRQIVLDTETTGLNNQGKIYLGHRIIEIGAVELINRKFTNNNFHVYINPNRSIQPDAFKIHGISNDFLLDKPTFGDIYKDFIKYINNSEIIIHNANFDVGFLNYELNKLNLKIKKISDICNIIDTLKIARSIFPGKKNSLDALCKRYKICINRKLHSAIQDAKILSKVYLRMTSMQKEIDFVSINNKNIYKIHSGHIHESQRKKSLFVYKLTNSEQNRHNRYLQKMNTIHPCLWIQ</sequence>
<keyword evidence="8 18" id="KW-0479">Metal-binding</keyword>
<feature type="binding site" evidence="17">
    <location>
        <position position="14"/>
    </location>
    <ligand>
        <name>substrate</name>
    </ligand>
</feature>
<dbReference type="GO" id="GO:0046872">
    <property type="term" value="F:metal ion binding"/>
    <property type="evidence" value="ECO:0007669"/>
    <property type="project" value="UniProtKB-KW"/>
</dbReference>
<dbReference type="SMART" id="SM00479">
    <property type="entry name" value="EXOIII"/>
    <property type="match status" value="1"/>
</dbReference>
<protein>
    <recommendedName>
        <fullName evidence="3 19">DNA polymerase III subunit epsilon</fullName>
        <ecNumber evidence="2 19">2.7.7.7</ecNumber>
    </recommendedName>
</protein>
<evidence type="ECO:0000256" key="19">
    <source>
        <dbReference type="RuleBase" id="RU364087"/>
    </source>
</evidence>
<comment type="function">
    <text evidence="19">DNA polymerase III is a complex, multichain enzyme responsible for most of the replicative synthesis in bacteria. The epsilon subunit contain the editing function and is a proofreading 3'-5' exonuclease.</text>
</comment>
<accession>A0A4D6YKH4</accession>
<keyword evidence="12 19" id="KW-0239">DNA-directed DNA polymerase</keyword>
<keyword evidence="9 19" id="KW-0378">Hydrolase</keyword>
<evidence type="ECO:0000256" key="16">
    <source>
        <dbReference type="PIRSR" id="PIRSR606309-1"/>
    </source>
</evidence>
<comment type="cofactor">
    <cofactor evidence="18">
        <name>Mg(2+)</name>
        <dbReference type="ChEBI" id="CHEBI:18420"/>
    </cofactor>
    <cofactor evidence="18">
        <name>Mn(2+)</name>
        <dbReference type="ChEBI" id="CHEBI:29035"/>
    </cofactor>
    <text evidence="18">Binds 2 divalent metal cations. Magnesium or manganese.</text>
</comment>
<feature type="binding site" evidence="17">
    <location>
        <position position="12"/>
    </location>
    <ligand>
        <name>substrate</name>
    </ligand>
</feature>
<gene>
    <name evidence="19 21" type="primary">dnaQ</name>
    <name evidence="21" type="ORF">D9V79_00795</name>
</gene>
<feature type="binding site" evidence="17">
    <location>
        <position position="66"/>
    </location>
    <ligand>
        <name>substrate</name>
    </ligand>
</feature>
<evidence type="ECO:0000256" key="7">
    <source>
        <dbReference type="ARBA" id="ARBA00022722"/>
    </source>
</evidence>
<keyword evidence="5 19" id="KW-0548">Nucleotidyltransferase</keyword>
<dbReference type="AlphaFoldDB" id="A0A4D6YKH4"/>
<dbReference type="GO" id="GO:0045004">
    <property type="term" value="P:DNA replication proofreading"/>
    <property type="evidence" value="ECO:0007669"/>
    <property type="project" value="TreeGrafter"/>
</dbReference>
<evidence type="ECO:0000256" key="4">
    <source>
        <dbReference type="ARBA" id="ARBA00022679"/>
    </source>
</evidence>
<organism evidence="21 22">
    <name type="scientific">Buchnera aphidicola</name>
    <name type="common">Stegophylla sp.</name>
    <dbReference type="NCBI Taxonomy" id="2315800"/>
    <lineage>
        <taxon>Bacteria</taxon>
        <taxon>Pseudomonadati</taxon>
        <taxon>Pseudomonadota</taxon>
        <taxon>Gammaproteobacteria</taxon>
        <taxon>Enterobacterales</taxon>
        <taxon>Erwiniaceae</taxon>
        <taxon>Buchnera</taxon>
    </lineage>
</organism>
<dbReference type="InterPro" id="IPR013520">
    <property type="entry name" value="Ribonucl_H"/>
</dbReference>
<dbReference type="NCBIfam" id="TIGR00573">
    <property type="entry name" value="dnaq"/>
    <property type="match status" value="1"/>
</dbReference>